<keyword evidence="2" id="KW-1185">Reference proteome</keyword>
<dbReference type="OrthoDB" id="2121828at2759"/>
<evidence type="ECO:0000313" key="2">
    <source>
        <dbReference type="Proteomes" id="UP000245207"/>
    </source>
</evidence>
<dbReference type="STRING" id="35608.A0A2U1LIP8"/>
<gene>
    <name evidence="1" type="ORF">CTI12_AA487170</name>
</gene>
<accession>A0A2U1LIP8</accession>
<protein>
    <submittedName>
        <fullName evidence="1">SKU5 similar 3</fullName>
    </submittedName>
</protein>
<dbReference type="AlphaFoldDB" id="A0A2U1LIP8"/>
<proteinExistence type="predicted"/>
<evidence type="ECO:0000313" key="1">
    <source>
        <dbReference type="EMBL" id="PWA48869.1"/>
    </source>
</evidence>
<comment type="caution">
    <text evidence="1">The sequence shown here is derived from an EMBL/GenBank/DDBJ whole genome shotgun (WGS) entry which is preliminary data.</text>
</comment>
<organism evidence="1 2">
    <name type="scientific">Artemisia annua</name>
    <name type="common">Sweet wormwood</name>
    <dbReference type="NCBI Taxonomy" id="35608"/>
    <lineage>
        <taxon>Eukaryota</taxon>
        <taxon>Viridiplantae</taxon>
        <taxon>Streptophyta</taxon>
        <taxon>Embryophyta</taxon>
        <taxon>Tracheophyta</taxon>
        <taxon>Spermatophyta</taxon>
        <taxon>Magnoliopsida</taxon>
        <taxon>eudicotyledons</taxon>
        <taxon>Gunneridae</taxon>
        <taxon>Pentapetalae</taxon>
        <taxon>asterids</taxon>
        <taxon>campanulids</taxon>
        <taxon>Asterales</taxon>
        <taxon>Asteraceae</taxon>
        <taxon>Asteroideae</taxon>
        <taxon>Anthemideae</taxon>
        <taxon>Artemisiinae</taxon>
        <taxon>Artemisia</taxon>
    </lineage>
</organism>
<sequence>MASKAGSGMDLEVEAFKAEIEICRRGEEGSSRARDFVSRKNIENGVDHGSPDGILFNGLGPNRYDSTIVPDGIPYQVINVESGKDYFLGKRISHGNEAVKMLNGFEAVVKSEQGGMQELSVPKI</sequence>
<name>A0A2U1LIP8_ARTAN</name>
<dbReference type="EMBL" id="PKPP01009182">
    <property type="protein sequence ID" value="PWA48869.1"/>
    <property type="molecule type" value="Genomic_DNA"/>
</dbReference>
<reference evidence="1 2" key="1">
    <citation type="journal article" date="2018" name="Mol. Plant">
        <title>The genome of Artemisia annua provides insight into the evolution of Asteraceae family and artemisinin biosynthesis.</title>
        <authorList>
            <person name="Shen Q."/>
            <person name="Zhang L."/>
            <person name="Liao Z."/>
            <person name="Wang S."/>
            <person name="Yan T."/>
            <person name="Shi P."/>
            <person name="Liu M."/>
            <person name="Fu X."/>
            <person name="Pan Q."/>
            <person name="Wang Y."/>
            <person name="Lv Z."/>
            <person name="Lu X."/>
            <person name="Zhang F."/>
            <person name="Jiang W."/>
            <person name="Ma Y."/>
            <person name="Chen M."/>
            <person name="Hao X."/>
            <person name="Li L."/>
            <person name="Tang Y."/>
            <person name="Lv G."/>
            <person name="Zhou Y."/>
            <person name="Sun X."/>
            <person name="Brodelius P.E."/>
            <person name="Rose J.K.C."/>
            <person name="Tang K."/>
        </authorList>
    </citation>
    <scope>NUCLEOTIDE SEQUENCE [LARGE SCALE GENOMIC DNA]</scope>
    <source>
        <strain evidence="2">cv. Huhao1</strain>
        <tissue evidence="1">Leaf</tissue>
    </source>
</reference>
<dbReference type="Proteomes" id="UP000245207">
    <property type="component" value="Unassembled WGS sequence"/>
</dbReference>